<keyword evidence="1" id="KW-0175">Coiled coil</keyword>
<dbReference type="Pfam" id="PF06367">
    <property type="entry name" value="Drf_FH3"/>
    <property type="match status" value="1"/>
</dbReference>
<reference evidence="5" key="2">
    <citation type="submission" date="2020-05" db="UniProtKB">
        <authorList>
            <consortium name="EnsemblMetazoa"/>
        </authorList>
    </citation>
    <scope>IDENTIFICATION</scope>
    <source>
        <strain evidence="5">Indian</strain>
    </source>
</reference>
<feature type="region of interest" description="Disordered" evidence="2">
    <location>
        <begin position="76"/>
        <end position="105"/>
    </location>
</feature>
<dbReference type="InterPro" id="IPR001251">
    <property type="entry name" value="CRAL-TRIO_dom"/>
</dbReference>
<reference evidence="6" key="1">
    <citation type="journal article" date="2014" name="Genome Biol.">
        <title>Genome analysis of a major urban malaria vector mosquito, Anopheles stephensi.</title>
        <authorList>
            <person name="Jiang X."/>
            <person name="Peery A."/>
            <person name="Hall A.B."/>
            <person name="Sharma A."/>
            <person name="Chen X.G."/>
            <person name="Waterhouse R.M."/>
            <person name="Komissarov A."/>
            <person name="Riehle M.M."/>
            <person name="Shouche Y."/>
            <person name="Sharakhova M.V."/>
            <person name="Lawson D."/>
            <person name="Pakpour N."/>
            <person name="Arensburger P."/>
            <person name="Davidson V.L."/>
            <person name="Eiglmeier K."/>
            <person name="Emrich S."/>
            <person name="George P."/>
            <person name="Kennedy R.C."/>
            <person name="Mane S.P."/>
            <person name="Maslen G."/>
            <person name="Oringanje C."/>
            <person name="Qi Y."/>
            <person name="Settlage R."/>
            <person name="Tojo M."/>
            <person name="Tubio J.M."/>
            <person name="Unger M.F."/>
            <person name="Wang B."/>
            <person name="Vernick K.D."/>
            <person name="Ribeiro J.M."/>
            <person name="James A.A."/>
            <person name="Michel K."/>
            <person name="Riehle M.A."/>
            <person name="Luckhart S."/>
            <person name="Sharakhov I.V."/>
            <person name="Tu Z."/>
        </authorList>
    </citation>
    <scope>NUCLEOTIDE SEQUENCE [LARGE SCALE GENOMIC DNA]</scope>
    <source>
        <strain evidence="6">Indian</strain>
    </source>
</reference>
<dbReference type="VEuPathDB" id="VectorBase:ASTEI08114"/>
<feature type="compositionally biased region" description="Polar residues" evidence="2">
    <location>
        <begin position="1176"/>
        <end position="1187"/>
    </location>
</feature>
<dbReference type="Gene3D" id="1.20.5.1200">
    <property type="entry name" value="Alpha-tocopherol transfer"/>
    <property type="match status" value="2"/>
</dbReference>
<dbReference type="InterPro" id="IPR016024">
    <property type="entry name" value="ARM-type_fold"/>
</dbReference>
<accession>A0A182YI28</accession>
<dbReference type="InterPro" id="IPR011989">
    <property type="entry name" value="ARM-like"/>
</dbReference>
<dbReference type="SMART" id="SM01100">
    <property type="entry name" value="CRAL_TRIO_N"/>
    <property type="match status" value="2"/>
</dbReference>
<dbReference type="SMART" id="SM00516">
    <property type="entry name" value="SEC14"/>
    <property type="match status" value="2"/>
</dbReference>
<feature type="compositionally biased region" description="Polar residues" evidence="2">
    <location>
        <begin position="473"/>
        <end position="483"/>
    </location>
</feature>
<organism evidence="5 6">
    <name type="scientific">Anopheles stephensi</name>
    <name type="common">Indo-Pakistan malaria mosquito</name>
    <dbReference type="NCBI Taxonomy" id="30069"/>
    <lineage>
        <taxon>Eukaryota</taxon>
        <taxon>Metazoa</taxon>
        <taxon>Ecdysozoa</taxon>
        <taxon>Arthropoda</taxon>
        <taxon>Hexapoda</taxon>
        <taxon>Insecta</taxon>
        <taxon>Pterygota</taxon>
        <taxon>Neoptera</taxon>
        <taxon>Endopterygota</taxon>
        <taxon>Diptera</taxon>
        <taxon>Nematocera</taxon>
        <taxon>Culicoidea</taxon>
        <taxon>Culicidae</taxon>
        <taxon>Anophelinae</taxon>
        <taxon>Anopheles</taxon>
    </lineage>
</organism>
<dbReference type="PANTHER" id="PTHR10174:SF216">
    <property type="entry name" value="CRAL-TRIO DOMAIN-CONTAINING PROTEIN-RELATED"/>
    <property type="match status" value="1"/>
</dbReference>
<dbReference type="Gene3D" id="1.10.8.20">
    <property type="entry name" value="N-terminal domain of phosphatidylinositol transfer protein sec14p"/>
    <property type="match status" value="2"/>
</dbReference>
<dbReference type="SMART" id="SM01139">
    <property type="entry name" value="Drf_FH3"/>
    <property type="match status" value="1"/>
</dbReference>
<dbReference type="STRING" id="30069.A0A182YI28"/>
<feature type="domain" description="CRAL-TRIO" evidence="3">
    <location>
        <begin position="1283"/>
        <end position="1450"/>
    </location>
</feature>
<dbReference type="SMART" id="SM01140">
    <property type="entry name" value="Drf_GBD"/>
    <property type="match status" value="1"/>
</dbReference>
<keyword evidence="6" id="KW-1185">Reference proteome</keyword>
<feature type="region of interest" description="Disordered" evidence="2">
    <location>
        <begin position="424"/>
        <end position="503"/>
    </location>
</feature>
<dbReference type="Proteomes" id="UP000076408">
    <property type="component" value="Unassembled WGS sequence"/>
</dbReference>
<dbReference type="GO" id="GO:0030036">
    <property type="term" value="P:actin cytoskeleton organization"/>
    <property type="evidence" value="ECO:0007669"/>
    <property type="project" value="InterPro"/>
</dbReference>
<evidence type="ECO:0000259" key="3">
    <source>
        <dbReference type="PROSITE" id="PS50191"/>
    </source>
</evidence>
<feature type="domain" description="GBD/FH3" evidence="4">
    <location>
        <begin position="43"/>
        <end position="452"/>
    </location>
</feature>
<dbReference type="VEuPathDB" id="VectorBase:ASTEI20_033436"/>
<dbReference type="SUPFAM" id="SSF46938">
    <property type="entry name" value="CRAL/TRIO N-terminal domain"/>
    <property type="match status" value="2"/>
</dbReference>
<feature type="region of interest" description="Disordered" evidence="2">
    <location>
        <begin position="1"/>
        <end position="43"/>
    </location>
</feature>
<evidence type="ECO:0000259" key="4">
    <source>
        <dbReference type="PROSITE" id="PS51232"/>
    </source>
</evidence>
<feature type="region of interest" description="Disordered" evidence="2">
    <location>
        <begin position="1165"/>
        <end position="1193"/>
    </location>
</feature>
<dbReference type="EnsemblMetazoa" id="ASTEI08114-RA">
    <property type="protein sequence ID" value="ASTEI08114-PA"/>
    <property type="gene ID" value="ASTEI08114"/>
</dbReference>
<evidence type="ECO:0000313" key="5">
    <source>
        <dbReference type="EnsemblMetazoa" id="ASTEI08114-PA"/>
    </source>
</evidence>
<name>A0A182YI28_ANOST</name>
<dbReference type="CDD" id="cd00170">
    <property type="entry name" value="SEC14"/>
    <property type="match status" value="2"/>
</dbReference>
<evidence type="ECO:0000313" key="6">
    <source>
        <dbReference type="Proteomes" id="UP000076408"/>
    </source>
</evidence>
<proteinExistence type="predicted"/>
<dbReference type="GO" id="GO:0016020">
    <property type="term" value="C:membrane"/>
    <property type="evidence" value="ECO:0007669"/>
    <property type="project" value="TreeGrafter"/>
</dbReference>
<dbReference type="InterPro" id="IPR014768">
    <property type="entry name" value="GBD/FH3_dom"/>
</dbReference>
<dbReference type="VEuPathDB" id="VectorBase:ASTE003599"/>
<feature type="domain" description="CRAL-TRIO" evidence="3">
    <location>
        <begin position="975"/>
        <end position="1140"/>
    </location>
</feature>
<feature type="coiled-coil region" evidence="1">
    <location>
        <begin position="528"/>
        <end position="555"/>
    </location>
</feature>
<evidence type="ECO:0000256" key="1">
    <source>
        <dbReference type="SAM" id="Coils"/>
    </source>
</evidence>
<dbReference type="InterPro" id="IPR011074">
    <property type="entry name" value="CRAL/TRIO_N_dom"/>
</dbReference>
<dbReference type="GO" id="GO:0003779">
    <property type="term" value="F:actin binding"/>
    <property type="evidence" value="ECO:0007669"/>
    <property type="project" value="InterPro"/>
</dbReference>
<evidence type="ECO:0000256" key="2">
    <source>
        <dbReference type="SAM" id="MobiDB-lite"/>
    </source>
</evidence>
<dbReference type="InterPro" id="IPR010473">
    <property type="entry name" value="GTPase-bd"/>
</dbReference>
<dbReference type="SUPFAM" id="SSF48371">
    <property type="entry name" value="ARM repeat"/>
    <property type="match status" value="1"/>
</dbReference>
<dbReference type="InterPro" id="IPR036273">
    <property type="entry name" value="CRAL/TRIO_N_dom_sf"/>
</dbReference>
<dbReference type="PROSITE" id="PS50191">
    <property type="entry name" value="CRAL_TRIO"/>
    <property type="match status" value="2"/>
</dbReference>
<dbReference type="Gene3D" id="3.40.525.10">
    <property type="entry name" value="CRAL-TRIO lipid binding domain"/>
    <property type="match status" value="2"/>
</dbReference>
<dbReference type="InterPro" id="IPR010472">
    <property type="entry name" value="FH3_dom"/>
</dbReference>
<sequence>MYQMAPSAGKSPPGGAQIGPPDTNDASMGWNANVKENQRPPVFNPEDYVISLKKYGRRGSNGNFKSIYDTAVIEDASSKQDKSNDAVRSQTLPHKNSDYRSPIPAPPEMDAEMSLRQFGSVTDLLTKLRADLRASFPSFVQEFVSSPLDGVSLLLEVLRAVQLSQSAPMNGTTTMPPGGIARNNQSYQRRALLDELACLQCLSICCTRSPEAGTRLGTTPIGLLPLAAAATGTGIRSRIVALQLLTIACDRSALGDGTQRSQLHGHTAVSEALSTLRLRCAEPVRFRLLVGMLNSGGGSGELQAIGMRFINTFLESSENVQTRLYLQAELFQAGLDPSQMCKTISSTSPWLERLRLEVKRWDAIRIDIEQLQLQARSAEQVRSRLVILERRVQILHEEKTVLTTMERRLQERCAELQREVLRLKGTGSNGSGGSKAHESSNTSNLEKRPVALPRQVPPQAKRNNASENDDEGISSSETGQSSTPEPPRLYPAQHGGSSSGSHKFSISLTQESTVPMHELAGGGEDDTNATIEDVIEELQNIVNDAEREISDQNEILFQQADGIPEQALYSLEVSNEHEIVPVNLLPQPPRKSRSLAHLISNPSDGDGSGYDLMMVNNETKVDFFDDEEDTAGGKANNSFCDENGTSRYFDIAATAASMEAAQETHAGAVSCAPDVIHAAAAETVTPSVPALHHSRSRHPAAKDSNRALLNVIMDARDKESRLLRAQSLEREQHISQAATPQQFNGVFFMTDMNSAGKYPKPDITAALEAKKVTKNLDRMGAYGVDSMIDIVMTNEQRLNKANAYAKSRMAAAAGPPNPASGAIPSKLTGNNNFKLRPNTGTALQPSFTIGTGMVREASRSQSNIAIWSPPLYEAQQAATDHGCTMAANLRPLVPELAAIARNELNEVSSRIPEDLAALKAWLLKQPHLNPRMDDQFLVNFLRGCKYSLEKTKEKLDNYYTVKTAIPEFFENRDPANEVLQSYMSFGVNLPLPQTFEVDGPRFMLVRMGAYDASKYSIVDVMKVCYMITDLLLVDDDSSIIAGHMVLVDLRGLTFACLSQFSPTFIKKMTSVIEAFPIRTKGIHFINPSSGFDALFKMFHGFLSKKIQERIHVHESFEALHKVVPKKYLPEEYGGSGGRLNDIIEDWRRTLVANGSFFADDAKYRNDERKRPGRPKNASTLFGHSHSASRLPEMPHIRPISPQLAEVAKQELNEDASQVESHLQVIRSWLAELDLRSSLVDDQFLVAFLRGCKFSLEKVKKKVLLFYQIRSELPQVIQNRDPYDSEVLKIIRMGVGIPLPSTTKPTDPKLFLIRVGCFQVGHCTFADIMKVGTMINDIVMREDDQMVICGMALIIDLKGVTASHLMHFEMDLLRKVAILNQDASPLRMQGIHILHPPSGAQTALNIFNGLLSEKNQHKRIYTHGRDLKSLHDHFSPKILPKEYGGELASIDTIAKQWETKLLDNRSYLLDMALMHAQPCSSPAPDGKNGSASNTFGVEGSFRKLDFD</sequence>
<dbReference type="VEuPathDB" id="VectorBase:ASTEI20_038303"/>
<dbReference type="PROSITE" id="PS51232">
    <property type="entry name" value="GBD_FH3"/>
    <property type="match status" value="1"/>
</dbReference>
<feature type="compositionally biased region" description="Basic and acidic residues" evidence="2">
    <location>
        <begin position="76"/>
        <end position="85"/>
    </location>
</feature>
<evidence type="ECO:0008006" key="7">
    <source>
        <dbReference type="Google" id="ProtNLM"/>
    </source>
</evidence>
<protein>
    <recommendedName>
        <fullName evidence="7">CRAL-TRIO domain-containing protein</fullName>
    </recommendedName>
</protein>
<dbReference type="PRINTS" id="PR00180">
    <property type="entry name" value="CRETINALDHBP"/>
</dbReference>
<dbReference type="OMA" id="PMHELAG"/>
<dbReference type="GO" id="GO:0031267">
    <property type="term" value="F:small GTPase binding"/>
    <property type="evidence" value="ECO:0007669"/>
    <property type="project" value="InterPro"/>
</dbReference>
<dbReference type="InterPro" id="IPR036865">
    <property type="entry name" value="CRAL-TRIO_dom_sf"/>
</dbReference>
<dbReference type="GO" id="GO:1902936">
    <property type="term" value="F:phosphatidylinositol bisphosphate binding"/>
    <property type="evidence" value="ECO:0007669"/>
    <property type="project" value="TreeGrafter"/>
</dbReference>
<dbReference type="Pfam" id="PF00650">
    <property type="entry name" value="CRAL_TRIO"/>
    <property type="match status" value="2"/>
</dbReference>
<dbReference type="PANTHER" id="PTHR10174">
    <property type="entry name" value="ALPHA-TOCOPHEROL TRANSFER PROTEIN-RELATED"/>
    <property type="match status" value="1"/>
</dbReference>
<dbReference type="Gene3D" id="1.25.10.10">
    <property type="entry name" value="Leucine-rich Repeat Variant"/>
    <property type="match status" value="1"/>
</dbReference>
<dbReference type="SUPFAM" id="SSF52087">
    <property type="entry name" value="CRAL/TRIO domain"/>
    <property type="match status" value="2"/>
</dbReference>